<comment type="caution">
    <text evidence="1">The sequence shown here is derived from an EMBL/GenBank/DDBJ whole genome shotgun (WGS) entry which is preliminary data.</text>
</comment>
<dbReference type="EMBL" id="BAABDD010000001">
    <property type="protein sequence ID" value="GAA3726747.1"/>
    <property type="molecule type" value="Genomic_DNA"/>
</dbReference>
<proteinExistence type="predicted"/>
<sequence>MSEQTEATPAKGGVGWKRFSLALLPALGAAGALVAMTAQGSIAASFAVSGQNFKVSADTLEGTGFAQFGEIATGADDSAHPVALSVVDDATLTNLCQSVLMDTPVGEVTLLVNAGDGDTPVTADNLVIDVEQLRGDAVFTEMQIGRDASTLENASGETGQPGGFGQQAETVTITDLEQTAWAVNAGTFNLSGLSLSVEPGQHECF</sequence>
<organism evidence="1 2">
    <name type="scientific">Salinactinospora qingdaonensis</name>
    <dbReference type="NCBI Taxonomy" id="702744"/>
    <lineage>
        <taxon>Bacteria</taxon>
        <taxon>Bacillati</taxon>
        <taxon>Actinomycetota</taxon>
        <taxon>Actinomycetes</taxon>
        <taxon>Streptosporangiales</taxon>
        <taxon>Nocardiopsidaceae</taxon>
        <taxon>Salinactinospora</taxon>
    </lineage>
</organism>
<dbReference type="RefSeq" id="WP_344966672.1">
    <property type="nucleotide sequence ID" value="NZ_BAABDD010000001.1"/>
</dbReference>
<reference evidence="2" key="1">
    <citation type="journal article" date="2019" name="Int. J. Syst. Evol. Microbiol.">
        <title>The Global Catalogue of Microorganisms (GCM) 10K type strain sequencing project: providing services to taxonomists for standard genome sequencing and annotation.</title>
        <authorList>
            <consortium name="The Broad Institute Genomics Platform"/>
            <consortium name="The Broad Institute Genome Sequencing Center for Infectious Disease"/>
            <person name="Wu L."/>
            <person name="Ma J."/>
        </authorList>
    </citation>
    <scope>NUCLEOTIDE SEQUENCE [LARGE SCALE GENOMIC DNA]</scope>
    <source>
        <strain evidence="2">JCM 17137</strain>
    </source>
</reference>
<evidence type="ECO:0000313" key="1">
    <source>
        <dbReference type="EMBL" id="GAA3726747.1"/>
    </source>
</evidence>
<dbReference type="Pfam" id="PF19741">
    <property type="entry name" value="DUF6230"/>
    <property type="match status" value="1"/>
</dbReference>
<name>A0ABP7F033_9ACTN</name>
<keyword evidence="2" id="KW-1185">Reference proteome</keyword>
<gene>
    <name evidence="1" type="ORF">GCM10022402_04350</name>
</gene>
<dbReference type="Proteomes" id="UP001500908">
    <property type="component" value="Unassembled WGS sequence"/>
</dbReference>
<dbReference type="InterPro" id="IPR046198">
    <property type="entry name" value="DUF6230"/>
</dbReference>
<evidence type="ECO:0000313" key="2">
    <source>
        <dbReference type="Proteomes" id="UP001500908"/>
    </source>
</evidence>
<accession>A0ABP7F033</accession>
<protein>
    <submittedName>
        <fullName evidence="1">DUF6230 family protein</fullName>
    </submittedName>
</protein>